<name>A0A8S9GST0_BRACR</name>
<reference evidence="5" key="1">
    <citation type="submission" date="2019-12" db="EMBL/GenBank/DDBJ databases">
        <title>Genome sequencing and annotation of Brassica cretica.</title>
        <authorList>
            <person name="Studholme D.J."/>
            <person name="Sarris P.F."/>
        </authorList>
    </citation>
    <scope>NUCLEOTIDE SEQUENCE</scope>
    <source>
        <strain evidence="5">PFS-102/07</strain>
        <tissue evidence="5">Leaf</tissue>
    </source>
</reference>
<dbReference type="InterPro" id="IPR001077">
    <property type="entry name" value="COMT_C"/>
</dbReference>
<dbReference type="InterPro" id="IPR029063">
    <property type="entry name" value="SAM-dependent_MTases_sf"/>
</dbReference>
<evidence type="ECO:0000256" key="2">
    <source>
        <dbReference type="ARBA" id="ARBA00022679"/>
    </source>
</evidence>
<evidence type="ECO:0000259" key="4">
    <source>
        <dbReference type="Pfam" id="PF00891"/>
    </source>
</evidence>
<protein>
    <recommendedName>
        <fullName evidence="4">O-methyltransferase C-terminal domain-containing protein</fullName>
    </recommendedName>
</protein>
<dbReference type="InterPro" id="IPR016461">
    <property type="entry name" value="COMT-like"/>
</dbReference>
<dbReference type="GO" id="GO:0008171">
    <property type="term" value="F:O-methyltransferase activity"/>
    <property type="evidence" value="ECO:0007669"/>
    <property type="project" value="InterPro"/>
</dbReference>
<dbReference type="GO" id="GO:0032259">
    <property type="term" value="P:methylation"/>
    <property type="evidence" value="ECO:0007669"/>
    <property type="project" value="UniProtKB-KW"/>
</dbReference>
<gene>
    <name evidence="5" type="ORF">F2Q70_00021451</name>
</gene>
<comment type="caution">
    <text evidence="5">The sequence shown here is derived from an EMBL/GenBank/DDBJ whole genome shotgun (WGS) entry which is preliminary data.</text>
</comment>
<dbReference type="SUPFAM" id="SSF53335">
    <property type="entry name" value="S-adenosyl-L-methionine-dependent methyltransferases"/>
    <property type="match status" value="1"/>
</dbReference>
<dbReference type="PANTHER" id="PTHR11746">
    <property type="entry name" value="O-METHYLTRANSFERASE"/>
    <property type="match status" value="1"/>
</dbReference>
<evidence type="ECO:0000256" key="3">
    <source>
        <dbReference type="ARBA" id="ARBA00022691"/>
    </source>
</evidence>
<feature type="domain" description="O-methyltransferase C-terminal" evidence="4">
    <location>
        <begin position="1"/>
        <end position="81"/>
    </location>
</feature>
<dbReference type="EMBL" id="QGKY02001925">
    <property type="protein sequence ID" value="KAF2548863.1"/>
    <property type="molecule type" value="Genomic_DNA"/>
</dbReference>
<dbReference type="PROSITE" id="PS51683">
    <property type="entry name" value="SAM_OMT_II"/>
    <property type="match status" value="1"/>
</dbReference>
<feature type="non-terminal residue" evidence="5">
    <location>
        <position position="1"/>
    </location>
</feature>
<keyword evidence="3" id="KW-0949">S-adenosyl-L-methionine</keyword>
<dbReference type="Pfam" id="PF00891">
    <property type="entry name" value="Methyltransf_2"/>
    <property type="match status" value="1"/>
</dbReference>
<organism evidence="5">
    <name type="scientific">Brassica cretica</name>
    <name type="common">Mustard</name>
    <dbReference type="NCBI Taxonomy" id="69181"/>
    <lineage>
        <taxon>Eukaryota</taxon>
        <taxon>Viridiplantae</taxon>
        <taxon>Streptophyta</taxon>
        <taxon>Embryophyta</taxon>
        <taxon>Tracheophyta</taxon>
        <taxon>Spermatophyta</taxon>
        <taxon>Magnoliopsida</taxon>
        <taxon>eudicotyledons</taxon>
        <taxon>Gunneridae</taxon>
        <taxon>Pentapetalae</taxon>
        <taxon>rosids</taxon>
        <taxon>malvids</taxon>
        <taxon>Brassicales</taxon>
        <taxon>Brassicaceae</taxon>
        <taxon>Brassiceae</taxon>
        <taxon>Brassica</taxon>
    </lineage>
</organism>
<keyword evidence="2" id="KW-0808">Transferase</keyword>
<keyword evidence="1" id="KW-0489">Methyltransferase</keyword>
<dbReference type="AlphaFoldDB" id="A0A8S9GST0"/>
<proteinExistence type="predicted"/>
<evidence type="ECO:0000313" key="5">
    <source>
        <dbReference type="EMBL" id="KAF2548863.1"/>
    </source>
</evidence>
<evidence type="ECO:0000256" key="1">
    <source>
        <dbReference type="ARBA" id="ARBA00022603"/>
    </source>
</evidence>
<dbReference type="Gene3D" id="3.40.50.150">
    <property type="entry name" value="Vaccinia Virus protein VP39"/>
    <property type="match status" value="1"/>
</dbReference>
<sequence length="100" mass="11515">QWILHDWTDEDCIKILKNCWQSLSEGGKVIIVEMTTPENTKINDFCSNIVYAMDMLMLTQCSGGKERSFSQIKNLACDSGFVRCEIKCHAYSYCIIELHK</sequence>
<accession>A0A8S9GST0</accession>